<dbReference type="SMART" id="SM00220">
    <property type="entry name" value="S_TKc"/>
    <property type="match status" value="1"/>
</dbReference>
<dbReference type="Gene3D" id="1.10.510.10">
    <property type="entry name" value="Transferase(Phosphotransferase) domain 1"/>
    <property type="match status" value="1"/>
</dbReference>
<protein>
    <recommendedName>
        <fullName evidence="6">TBC domain-containing protein kinase-like protein</fullName>
    </recommendedName>
</protein>
<evidence type="ECO:0000259" key="2">
    <source>
        <dbReference type="PROSITE" id="PS50086"/>
    </source>
</evidence>
<dbReference type="InterPro" id="IPR001763">
    <property type="entry name" value="Rhodanese-like_dom"/>
</dbReference>
<dbReference type="Pfam" id="PF00581">
    <property type="entry name" value="Rhodanese"/>
    <property type="match status" value="1"/>
</dbReference>
<dbReference type="AlphaFoldDB" id="A0A8S1GWK3"/>
<dbReference type="FunFam" id="1.10.8.270:FF:000044">
    <property type="entry name" value="TBC Kinase homolog"/>
    <property type="match status" value="1"/>
</dbReference>
<dbReference type="InterPro" id="IPR000719">
    <property type="entry name" value="Prot_kinase_dom"/>
</dbReference>
<feature type="domain" description="Protein kinase" evidence="1">
    <location>
        <begin position="1"/>
        <end position="286"/>
    </location>
</feature>
<dbReference type="PANTHER" id="PTHR47219:SF9">
    <property type="entry name" value="GTPASE ACTIVATING PROTEIN AND CENTROSOME-ASSOCIATED, ISOFORM B"/>
    <property type="match status" value="1"/>
</dbReference>
<dbReference type="GO" id="GO:0005524">
    <property type="term" value="F:ATP binding"/>
    <property type="evidence" value="ECO:0007669"/>
    <property type="project" value="InterPro"/>
</dbReference>
<dbReference type="InterPro" id="IPR000195">
    <property type="entry name" value="Rab-GAP-TBC_dom"/>
</dbReference>
<dbReference type="OrthoDB" id="1668230at2759"/>
<dbReference type="Gene3D" id="3.40.250.10">
    <property type="entry name" value="Rhodanese-like domain"/>
    <property type="match status" value="1"/>
</dbReference>
<proteinExistence type="predicted"/>
<dbReference type="SMART" id="SM00164">
    <property type="entry name" value="TBC"/>
    <property type="match status" value="1"/>
</dbReference>
<dbReference type="Proteomes" id="UP000835052">
    <property type="component" value="Unassembled WGS sequence"/>
</dbReference>
<dbReference type="PROSITE" id="PS50086">
    <property type="entry name" value="TBC_RABGAP"/>
    <property type="match status" value="1"/>
</dbReference>
<sequence length="795" mass="90631">MRKLENAKFGAIVVRGVEEGGRTCINGLPFVSPAIRMLGRFQKLKSLKHDNLCACLDLIRCRSASNLVIVITEVHSTRLCDILNNSFSPKVIQNFGYQIADALYYLHSQNILHSNLSLSNIIVLDDGKRLRLSNYGTSFVANYGADADLSGHSTVFAFSPERFIQETSTLPSQKKTMFGPWESSYFVEDETISAILYDCLKVNPRRRHRMREMMNKLKNSDACDGKDSFVTTIPEMKETIKELHDQKSWQFTSFSIEDAYFLWRLCGATPENILLRNSVIKLKPPLTTLPSIVIEDFTIFGNEKKRQFFVASSIFIFADCNLKSKLSELSVKDLKTSLELSKLGVKSVEPDLSDVHLANLAVIVKEKDALYQAKRMSLLRHLVSAKGFNEAKDFLKSTVRQDNPPVYRNAAWSVLLDVDDSDNFLFWSLNTLQPHPSDRQLDVDIPRCHQYEEMMTSPAAHAALRRLLKAWLLTNERYVYWQGCDSLAAPFLLLNFNRPETALACLNEFIKRYLHDFFLKDNSAIIQEYLTVFNHLLAYVDAPLYSHLAELGFFPELYAIPWFLTCFAHVLPMHKLLHIWDQVLLHDSSFPLFVGLALMRQLRPKLIIASFNDAILLFSDLPDLSIEKIVSCSHRFRSIVPPSCTFRVHDGPWTEKRIANEVEPFNLNRTLIAMTVAELKEMNCPRISSPEFIWRVTQKQICVIDIRLSSEFARGCVVGSVNYPSASRKQLKSIANALKTATRQAYPICIVWGKDHKTAIKFGAMLVRIGRNYVCILDGGFESIRDERTILDVAH</sequence>
<dbReference type="PROSITE" id="PS50011">
    <property type="entry name" value="PROTEIN_KINASE_DOM"/>
    <property type="match status" value="1"/>
</dbReference>
<reference evidence="4" key="1">
    <citation type="submission" date="2020-10" db="EMBL/GenBank/DDBJ databases">
        <authorList>
            <person name="Kikuchi T."/>
        </authorList>
    </citation>
    <scope>NUCLEOTIDE SEQUENCE</scope>
    <source>
        <strain evidence="4">NKZ352</strain>
    </source>
</reference>
<evidence type="ECO:0000259" key="3">
    <source>
        <dbReference type="PROSITE" id="PS50206"/>
    </source>
</evidence>
<name>A0A8S1GWK3_9PELO</name>
<keyword evidence="5" id="KW-1185">Reference proteome</keyword>
<dbReference type="PROSITE" id="PS50206">
    <property type="entry name" value="RHODANESE_3"/>
    <property type="match status" value="1"/>
</dbReference>
<organism evidence="4 5">
    <name type="scientific">Caenorhabditis auriculariae</name>
    <dbReference type="NCBI Taxonomy" id="2777116"/>
    <lineage>
        <taxon>Eukaryota</taxon>
        <taxon>Metazoa</taxon>
        <taxon>Ecdysozoa</taxon>
        <taxon>Nematoda</taxon>
        <taxon>Chromadorea</taxon>
        <taxon>Rhabditida</taxon>
        <taxon>Rhabditina</taxon>
        <taxon>Rhabditomorpha</taxon>
        <taxon>Rhabditoidea</taxon>
        <taxon>Rhabditidae</taxon>
        <taxon>Peloderinae</taxon>
        <taxon>Caenorhabditis</taxon>
    </lineage>
</organism>
<dbReference type="EMBL" id="CAJGYM010000006">
    <property type="protein sequence ID" value="CAD6187272.1"/>
    <property type="molecule type" value="Genomic_DNA"/>
</dbReference>
<dbReference type="GO" id="GO:0031267">
    <property type="term" value="F:small GTPase binding"/>
    <property type="evidence" value="ECO:0007669"/>
    <property type="project" value="TreeGrafter"/>
</dbReference>
<dbReference type="InterPro" id="IPR036873">
    <property type="entry name" value="Rhodanese-like_dom_sf"/>
</dbReference>
<dbReference type="Pfam" id="PF00069">
    <property type="entry name" value="Pkinase"/>
    <property type="match status" value="1"/>
</dbReference>
<dbReference type="InterPro" id="IPR035969">
    <property type="entry name" value="Rab-GAP_TBC_sf"/>
</dbReference>
<dbReference type="InterPro" id="IPR011009">
    <property type="entry name" value="Kinase-like_dom_sf"/>
</dbReference>
<evidence type="ECO:0000313" key="4">
    <source>
        <dbReference type="EMBL" id="CAD6187272.1"/>
    </source>
</evidence>
<gene>
    <name evidence="4" type="ORF">CAUJ_LOCUS3191</name>
</gene>
<dbReference type="SUPFAM" id="SSF56112">
    <property type="entry name" value="Protein kinase-like (PK-like)"/>
    <property type="match status" value="1"/>
</dbReference>
<evidence type="ECO:0008006" key="6">
    <source>
        <dbReference type="Google" id="ProtNLM"/>
    </source>
</evidence>
<dbReference type="GO" id="GO:0005096">
    <property type="term" value="F:GTPase activator activity"/>
    <property type="evidence" value="ECO:0007669"/>
    <property type="project" value="TreeGrafter"/>
</dbReference>
<dbReference type="SUPFAM" id="SSF52821">
    <property type="entry name" value="Rhodanese/Cell cycle control phosphatase"/>
    <property type="match status" value="1"/>
</dbReference>
<dbReference type="Pfam" id="PF00566">
    <property type="entry name" value="RabGAP-TBC"/>
    <property type="match status" value="1"/>
</dbReference>
<dbReference type="Gene3D" id="1.10.8.270">
    <property type="entry name" value="putative rabgap domain of human tbc1 domain family member 14 like domains"/>
    <property type="match status" value="1"/>
</dbReference>
<feature type="domain" description="Rab-GAP TBC" evidence="2">
    <location>
        <begin position="402"/>
        <end position="587"/>
    </location>
</feature>
<feature type="domain" description="Rhodanese" evidence="3">
    <location>
        <begin position="697"/>
        <end position="793"/>
    </location>
</feature>
<accession>A0A8S1GWK3</accession>
<dbReference type="PANTHER" id="PTHR47219">
    <property type="entry name" value="RAB GTPASE-ACTIVATING PROTEIN 1-LIKE"/>
    <property type="match status" value="1"/>
</dbReference>
<evidence type="ECO:0000313" key="5">
    <source>
        <dbReference type="Proteomes" id="UP000835052"/>
    </source>
</evidence>
<dbReference type="GO" id="GO:0004672">
    <property type="term" value="F:protein kinase activity"/>
    <property type="evidence" value="ECO:0007669"/>
    <property type="project" value="InterPro"/>
</dbReference>
<dbReference type="Gene3D" id="1.10.472.80">
    <property type="entry name" value="Ypt/Rab-GAP domain of gyp1p, domain 3"/>
    <property type="match status" value="1"/>
</dbReference>
<evidence type="ECO:0000259" key="1">
    <source>
        <dbReference type="PROSITE" id="PS50011"/>
    </source>
</evidence>
<dbReference type="SUPFAM" id="SSF47923">
    <property type="entry name" value="Ypt/Rab-GAP domain of gyp1p"/>
    <property type="match status" value="2"/>
</dbReference>
<dbReference type="InterPro" id="IPR050302">
    <property type="entry name" value="Rab_GAP_TBC_domain"/>
</dbReference>
<comment type="caution">
    <text evidence="4">The sequence shown here is derived from an EMBL/GenBank/DDBJ whole genome shotgun (WGS) entry which is preliminary data.</text>
</comment>